<protein>
    <recommendedName>
        <fullName evidence="2">DRBM domain-containing protein</fullName>
    </recommendedName>
</protein>
<evidence type="ECO:0000256" key="1">
    <source>
        <dbReference type="PROSITE-ProRule" id="PRU00266"/>
    </source>
</evidence>
<dbReference type="GO" id="GO:0003723">
    <property type="term" value="F:RNA binding"/>
    <property type="evidence" value="ECO:0007669"/>
    <property type="project" value="UniProtKB-UniRule"/>
</dbReference>
<organism evidence="3 4">
    <name type="scientific">Heliocybe sulcata</name>
    <dbReference type="NCBI Taxonomy" id="5364"/>
    <lineage>
        <taxon>Eukaryota</taxon>
        <taxon>Fungi</taxon>
        <taxon>Dikarya</taxon>
        <taxon>Basidiomycota</taxon>
        <taxon>Agaricomycotina</taxon>
        <taxon>Agaricomycetes</taxon>
        <taxon>Gloeophyllales</taxon>
        <taxon>Gloeophyllaceae</taxon>
        <taxon>Heliocybe</taxon>
    </lineage>
</organism>
<name>A0A5C3NI70_9AGAM</name>
<keyword evidence="1" id="KW-0694">RNA-binding</keyword>
<evidence type="ECO:0000313" key="3">
    <source>
        <dbReference type="EMBL" id="TFK56515.1"/>
    </source>
</evidence>
<dbReference type="OrthoDB" id="3246846at2759"/>
<gene>
    <name evidence="3" type="ORF">OE88DRAFT_1730002</name>
</gene>
<feature type="domain" description="DRBM" evidence="2">
    <location>
        <begin position="44"/>
        <end position="107"/>
    </location>
</feature>
<proteinExistence type="predicted"/>
<evidence type="ECO:0000313" key="4">
    <source>
        <dbReference type="Proteomes" id="UP000305948"/>
    </source>
</evidence>
<dbReference type="Gene3D" id="3.30.160.20">
    <property type="match status" value="1"/>
</dbReference>
<dbReference type="AlphaFoldDB" id="A0A5C3NI70"/>
<keyword evidence="4" id="KW-1185">Reference proteome</keyword>
<dbReference type="Proteomes" id="UP000305948">
    <property type="component" value="Unassembled WGS sequence"/>
</dbReference>
<sequence>MATREHALIIPHGESPLTKLAGYVVKLNNCEQISSPCPNGTHPYTDLQSQHMQDALSWAESSSGPPHQAEWTVVCKISGEEKAKAVASQKGVAKEEAARNTLIALGQEV</sequence>
<accession>A0A5C3NI70</accession>
<evidence type="ECO:0000259" key="2">
    <source>
        <dbReference type="PROSITE" id="PS50137"/>
    </source>
</evidence>
<dbReference type="InterPro" id="IPR014720">
    <property type="entry name" value="dsRBD_dom"/>
</dbReference>
<dbReference type="PROSITE" id="PS50137">
    <property type="entry name" value="DS_RBD"/>
    <property type="match status" value="1"/>
</dbReference>
<dbReference type="EMBL" id="ML213503">
    <property type="protein sequence ID" value="TFK56515.1"/>
    <property type="molecule type" value="Genomic_DNA"/>
</dbReference>
<reference evidence="3 4" key="1">
    <citation type="journal article" date="2019" name="Nat. Ecol. Evol.">
        <title>Megaphylogeny resolves global patterns of mushroom evolution.</title>
        <authorList>
            <person name="Varga T."/>
            <person name="Krizsan K."/>
            <person name="Foldi C."/>
            <person name="Dima B."/>
            <person name="Sanchez-Garcia M."/>
            <person name="Sanchez-Ramirez S."/>
            <person name="Szollosi G.J."/>
            <person name="Szarkandi J.G."/>
            <person name="Papp V."/>
            <person name="Albert L."/>
            <person name="Andreopoulos W."/>
            <person name="Angelini C."/>
            <person name="Antonin V."/>
            <person name="Barry K.W."/>
            <person name="Bougher N.L."/>
            <person name="Buchanan P."/>
            <person name="Buyck B."/>
            <person name="Bense V."/>
            <person name="Catcheside P."/>
            <person name="Chovatia M."/>
            <person name="Cooper J."/>
            <person name="Damon W."/>
            <person name="Desjardin D."/>
            <person name="Finy P."/>
            <person name="Geml J."/>
            <person name="Haridas S."/>
            <person name="Hughes K."/>
            <person name="Justo A."/>
            <person name="Karasinski D."/>
            <person name="Kautmanova I."/>
            <person name="Kiss B."/>
            <person name="Kocsube S."/>
            <person name="Kotiranta H."/>
            <person name="LaButti K.M."/>
            <person name="Lechner B.E."/>
            <person name="Liimatainen K."/>
            <person name="Lipzen A."/>
            <person name="Lukacs Z."/>
            <person name="Mihaltcheva S."/>
            <person name="Morgado L.N."/>
            <person name="Niskanen T."/>
            <person name="Noordeloos M.E."/>
            <person name="Ohm R.A."/>
            <person name="Ortiz-Santana B."/>
            <person name="Ovrebo C."/>
            <person name="Racz N."/>
            <person name="Riley R."/>
            <person name="Savchenko A."/>
            <person name="Shiryaev A."/>
            <person name="Soop K."/>
            <person name="Spirin V."/>
            <person name="Szebenyi C."/>
            <person name="Tomsovsky M."/>
            <person name="Tulloss R.E."/>
            <person name="Uehling J."/>
            <person name="Grigoriev I.V."/>
            <person name="Vagvolgyi C."/>
            <person name="Papp T."/>
            <person name="Martin F.M."/>
            <person name="Miettinen O."/>
            <person name="Hibbett D.S."/>
            <person name="Nagy L.G."/>
        </authorList>
    </citation>
    <scope>NUCLEOTIDE SEQUENCE [LARGE SCALE GENOMIC DNA]</scope>
    <source>
        <strain evidence="3 4">OMC1185</strain>
    </source>
</reference>
<dbReference type="SUPFAM" id="SSF54768">
    <property type="entry name" value="dsRNA-binding domain-like"/>
    <property type="match status" value="1"/>
</dbReference>